<comment type="subunit">
    <text evidence="7">Part of the multisubunit transport protein particle (TRAPP) complex.</text>
</comment>
<comment type="similarity">
    <text evidence="6">Belongs to the TRAPP small subunits family. TRAPPC4 subfamily.</text>
</comment>
<dbReference type="Gene3D" id="3.30.450.70">
    <property type="match status" value="1"/>
</dbReference>
<accession>A0AAJ5YT94</accession>
<comment type="subcellular location">
    <subcellularLocation>
        <location evidence="7">Endoplasmic reticulum</location>
    </subcellularLocation>
    <subcellularLocation>
        <location evidence="7">Golgi apparatus</location>
        <location evidence="7">cis-Golgi network</location>
    </subcellularLocation>
    <subcellularLocation>
        <location evidence="1">Golgi apparatus</location>
    </subcellularLocation>
</comment>
<dbReference type="CDD" id="cd14856">
    <property type="entry name" value="TRAPPC4_synbindin"/>
    <property type="match status" value="1"/>
</dbReference>
<name>A0AAJ5YT94_9BASI</name>
<dbReference type="Proteomes" id="UP001219567">
    <property type="component" value="Chromosome 1"/>
</dbReference>
<dbReference type="GO" id="GO:0030008">
    <property type="term" value="C:TRAPP complex"/>
    <property type="evidence" value="ECO:0007669"/>
    <property type="project" value="UniProtKB-UniRule"/>
</dbReference>
<evidence type="ECO:0000256" key="4">
    <source>
        <dbReference type="ARBA" id="ARBA00022892"/>
    </source>
</evidence>
<evidence type="ECO:0000256" key="3">
    <source>
        <dbReference type="ARBA" id="ARBA00022824"/>
    </source>
</evidence>
<dbReference type="InterPro" id="IPR011012">
    <property type="entry name" value="Longin-like_dom_sf"/>
</dbReference>
<evidence type="ECO:0000256" key="6">
    <source>
        <dbReference type="ARBA" id="ARBA00038179"/>
    </source>
</evidence>
<evidence type="ECO:0000313" key="9">
    <source>
        <dbReference type="Proteomes" id="UP001219567"/>
    </source>
</evidence>
<dbReference type="PANTHER" id="PTHR23249:SF15">
    <property type="entry name" value="TRAFFICKING PROTEIN PARTICLE COMPLEX SUBUNIT 4"/>
    <property type="match status" value="1"/>
</dbReference>
<evidence type="ECO:0000256" key="2">
    <source>
        <dbReference type="ARBA" id="ARBA00022448"/>
    </source>
</evidence>
<keyword evidence="9" id="KW-1185">Reference proteome</keyword>
<keyword evidence="4 7" id="KW-0931">ER-Golgi transport</keyword>
<proteinExistence type="inferred from homology"/>
<dbReference type="SUPFAM" id="SSF64356">
    <property type="entry name" value="SNARE-like"/>
    <property type="match status" value="1"/>
</dbReference>
<evidence type="ECO:0000256" key="5">
    <source>
        <dbReference type="ARBA" id="ARBA00023034"/>
    </source>
</evidence>
<evidence type="ECO:0000256" key="1">
    <source>
        <dbReference type="ARBA" id="ARBA00004555"/>
    </source>
</evidence>
<reference evidence="8 9" key="1">
    <citation type="submission" date="2023-03" db="EMBL/GenBank/DDBJ databases">
        <title>Mating type loci evolution in Malassezia.</title>
        <authorList>
            <person name="Coelho M.A."/>
        </authorList>
    </citation>
    <scope>NUCLEOTIDE SEQUENCE [LARGE SCALE GENOMIC DNA]</scope>
    <source>
        <strain evidence="8 9">CBS 9725</strain>
    </source>
</reference>
<gene>
    <name evidence="8" type="ORF">MYAM1_001530</name>
</gene>
<sequence>MASLWIINKAGGLIFQSEHFAYPHKENGEPELSSNDYLILAGTLHGIHAIASKIVPAPGKQSQGLEVLEAENLLIHIKMTETGSKFVLLTNTAHPDPRAVLNHAYQLYVDHVMKNPFYIPEMPIRIDTFDRQIAALIQ</sequence>
<dbReference type="SMART" id="SM01399">
    <property type="entry name" value="Sybindin"/>
    <property type="match status" value="1"/>
</dbReference>
<keyword evidence="5 7" id="KW-0333">Golgi apparatus</keyword>
<keyword evidence="3 7" id="KW-0256">Endoplasmic reticulum</keyword>
<dbReference type="GO" id="GO:0005783">
    <property type="term" value="C:endoplasmic reticulum"/>
    <property type="evidence" value="ECO:0007669"/>
    <property type="project" value="UniProtKB-SubCell"/>
</dbReference>
<dbReference type="AlphaFoldDB" id="A0AAJ5YT94"/>
<dbReference type="Pfam" id="PF04099">
    <property type="entry name" value="Sybindin"/>
    <property type="match status" value="1"/>
</dbReference>
<dbReference type="EMBL" id="CP119943">
    <property type="protein sequence ID" value="WFC98798.1"/>
    <property type="molecule type" value="Genomic_DNA"/>
</dbReference>
<dbReference type="GO" id="GO:0005794">
    <property type="term" value="C:Golgi apparatus"/>
    <property type="evidence" value="ECO:0007669"/>
    <property type="project" value="UniProtKB-SubCell"/>
</dbReference>
<dbReference type="GO" id="GO:0006888">
    <property type="term" value="P:endoplasmic reticulum to Golgi vesicle-mediated transport"/>
    <property type="evidence" value="ECO:0007669"/>
    <property type="project" value="UniProtKB-UniRule"/>
</dbReference>
<evidence type="ECO:0000256" key="7">
    <source>
        <dbReference type="RuleBase" id="RU366065"/>
    </source>
</evidence>
<organism evidence="8 9">
    <name type="scientific">Malassezia yamatoensis</name>
    <dbReference type="NCBI Taxonomy" id="253288"/>
    <lineage>
        <taxon>Eukaryota</taxon>
        <taxon>Fungi</taxon>
        <taxon>Dikarya</taxon>
        <taxon>Basidiomycota</taxon>
        <taxon>Ustilaginomycotina</taxon>
        <taxon>Malasseziomycetes</taxon>
        <taxon>Malasseziales</taxon>
        <taxon>Malasseziaceae</taxon>
        <taxon>Malassezia</taxon>
    </lineage>
</organism>
<dbReference type="InterPro" id="IPR007233">
    <property type="entry name" value="TRAPPC"/>
</dbReference>
<dbReference type="PANTHER" id="PTHR23249">
    <property type="entry name" value="TRAFFICKING PROTEIN PARTICLE COMPLEX SUBUNIT"/>
    <property type="match status" value="1"/>
</dbReference>
<keyword evidence="2 7" id="KW-0813">Transport</keyword>
<evidence type="ECO:0000313" key="8">
    <source>
        <dbReference type="EMBL" id="WFC98798.1"/>
    </source>
</evidence>
<protein>
    <recommendedName>
        <fullName evidence="7">Trafficking protein particle complex subunit</fullName>
    </recommendedName>
</protein>